<evidence type="ECO:0000313" key="1">
    <source>
        <dbReference type="EMBL" id="OAN31741.1"/>
    </source>
</evidence>
<organism evidence="1 3">
    <name type="scientific">Pseudomonas oryzihabitans</name>
    <dbReference type="NCBI Taxonomy" id="47885"/>
    <lineage>
        <taxon>Bacteria</taxon>
        <taxon>Pseudomonadati</taxon>
        <taxon>Pseudomonadota</taxon>
        <taxon>Gammaproteobacteria</taxon>
        <taxon>Pseudomonadales</taxon>
        <taxon>Pseudomonadaceae</taxon>
        <taxon>Pseudomonas</taxon>
    </lineage>
</organism>
<name>A0A178LLE2_9PSED</name>
<dbReference type="EMBL" id="FMWB01000030">
    <property type="protein sequence ID" value="SCZ48704.1"/>
    <property type="molecule type" value="Genomic_DNA"/>
</dbReference>
<dbReference type="OrthoDB" id="6915164at2"/>
<accession>A0A178LLE2</accession>
<comment type="caution">
    <text evidence="1">The sequence shown here is derived from an EMBL/GenBank/DDBJ whole genome shotgun (WGS) entry which is preliminary data.</text>
</comment>
<evidence type="ECO:0000313" key="2">
    <source>
        <dbReference type="EMBL" id="SCZ48704.1"/>
    </source>
</evidence>
<sequence length="93" mass="10472">MPIHSQYEPFAEIIRLALAERRASRENLERHPEHKVPRYAVRMCEQLTRAIHSAGNHSVTLAEVVRLETSCTGADYHCKLALRASRLAHSAAA</sequence>
<accession>A0A1G5PGV2</accession>
<dbReference type="AlphaFoldDB" id="A0A178LLE2"/>
<protein>
    <submittedName>
        <fullName evidence="1">Uncharacterized protein</fullName>
    </submittedName>
</protein>
<evidence type="ECO:0000313" key="4">
    <source>
        <dbReference type="Proteomes" id="UP000183046"/>
    </source>
</evidence>
<proteinExistence type="predicted"/>
<gene>
    <name evidence="1" type="ORF">A4V15_11815</name>
    <name evidence="2" type="ORF">SAMN05216279_13031</name>
</gene>
<dbReference type="EMBL" id="LWCR01000003">
    <property type="protein sequence ID" value="OAN31741.1"/>
    <property type="molecule type" value="Genomic_DNA"/>
</dbReference>
<dbReference type="Proteomes" id="UP000078356">
    <property type="component" value="Unassembled WGS sequence"/>
</dbReference>
<dbReference type="RefSeq" id="WP_064306952.1">
    <property type="nucleotide sequence ID" value="NZ_FMWB01000030.1"/>
</dbReference>
<dbReference type="Proteomes" id="UP000183046">
    <property type="component" value="Unassembled WGS sequence"/>
</dbReference>
<reference evidence="4" key="2">
    <citation type="submission" date="2016-10" db="EMBL/GenBank/DDBJ databases">
        <authorList>
            <person name="de Groot N.N."/>
        </authorList>
    </citation>
    <scope>NUCLEOTIDE SEQUENCE [LARGE SCALE GENOMIC DNA]</scope>
    <source>
        <strain evidence="4">DSM 15758</strain>
    </source>
</reference>
<reference evidence="2" key="3">
    <citation type="submission" date="2016-10" db="EMBL/GenBank/DDBJ databases">
        <authorList>
            <person name="Varghese N."/>
            <person name="Submissions S."/>
        </authorList>
    </citation>
    <scope>NUCLEOTIDE SEQUENCE</scope>
    <source>
        <strain evidence="2">DSM 15758</strain>
    </source>
</reference>
<reference evidence="1 3" key="1">
    <citation type="submission" date="2016-04" db="EMBL/GenBank/DDBJ databases">
        <title>Draft Genome Sequences of Staphylococcus capitis Strain H36, S. capitis Strain H65, S. cohnii Strain H62, S. hominis Strain H69, Mycobacterium iranicum Strain H39, Plantibacter sp. Strain H53, Pseudomonas oryzihabitans Strain H72, and Microbacterium sp. Strain H83, isolated from residential settings.</title>
        <authorList>
            <person name="Lymperopoulou D."/>
            <person name="Adams R.I."/>
            <person name="Lindow S."/>
            <person name="Coil D.A."/>
            <person name="Jospin G."/>
            <person name="Eisen J.A."/>
        </authorList>
    </citation>
    <scope>NUCLEOTIDE SEQUENCE [LARGE SCALE GENOMIC DNA]</scope>
    <source>
        <strain evidence="1 3">H72</strain>
    </source>
</reference>
<evidence type="ECO:0000313" key="3">
    <source>
        <dbReference type="Proteomes" id="UP000078356"/>
    </source>
</evidence>